<dbReference type="AlphaFoldDB" id="A0A9W7BFQ9"/>
<name>A0A9W7BFQ9_9STRA</name>
<feature type="compositionally biased region" description="Polar residues" evidence="1">
    <location>
        <begin position="36"/>
        <end position="46"/>
    </location>
</feature>
<protein>
    <submittedName>
        <fullName evidence="2">Uncharacterized protein</fullName>
    </submittedName>
</protein>
<organism evidence="2 3">
    <name type="scientific">Triparma strigata</name>
    <dbReference type="NCBI Taxonomy" id="1606541"/>
    <lineage>
        <taxon>Eukaryota</taxon>
        <taxon>Sar</taxon>
        <taxon>Stramenopiles</taxon>
        <taxon>Ochrophyta</taxon>
        <taxon>Bolidophyceae</taxon>
        <taxon>Parmales</taxon>
        <taxon>Triparmaceae</taxon>
        <taxon>Triparma</taxon>
    </lineage>
</organism>
<proteinExistence type="predicted"/>
<keyword evidence="3" id="KW-1185">Reference proteome</keyword>
<accession>A0A9W7BFQ9</accession>
<reference evidence="3" key="1">
    <citation type="journal article" date="2023" name="Commun. Biol.">
        <title>Genome analysis of Parmales, the sister group of diatoms, reveals the evolutionary specialization of diatoms from phago-mixotrophs to photoautotrophs.</title>
        <authorList>
            <person name="Ban H."/>
            <person name="Sato S."/>
            <person name="Yoshikawa S."/>
            <person name="Yamada K."/>
            <person name="Nakamura Y."/>
            <person name="Ichinomiya M."/>
            <person name="Sato N."/>
            <person name="Blanc-Mathieu R."/>
            <person name="Endo H."/>
            <person name="Kuwata A."/>
            <person name="Ogata H."/>
        </authorList>
    </citation>
    <scope>NUCLEOTIDE SEQUENCE [LARGE SCALE GENOMIC DNA]</scope>
    <source>
        <strain evidence="3">NIES 3701</strain>
    </source>
</reference>
<comment type="caution">
    <text evidence="2">The sequence shown here is derived from an EMBL/GenBank/DDBJ whole genome shotgun (WGS) entry which is preliminary data.</text>
</comment>
<feature type="compositionally biased region" description="Basic and acidic residues" evidence="1">
    <location>
        <begin position="84"/>
        <end position="99"/>
    </location>
</feature>
<dbReference type="Proteomes" id="UP001165085">
    <property type="component" value="Unassembled WGS sequence"/>
</dbReference>
<gene>
    <name evidence="2" type="ORF">TrST_g9833</name>
</gene>
<sequence>MMVDNKEKTPEEMCEEVRELEIVEDLDGLLSFLKQQLQPQVGSSPSPAAEPNNAHKKDKGPLKSHKEAFQALAMGGALTSSREGGGKKREREEDDEGICRSDKIFPLAAKLEILT</sequence>
<dbReference type="EMBL" id="BRXY01000361">
    <property type="protein sequence ID" value="GMH89691.1"/>
    <property type="molecule type" value="Genomic_DNA"/>
</dbReference>
<feature type="compositionally biased region" description="Basic and acidic residues" evidence="1">
    <location>
        <begin position="53"/>
        <end position="68"/>
    </location>
</feature>
<feature type="region of interest" description="Disordered" evidence="1">
    <location>
        <begin position="36"/>
        <end position="99"/>
    </location>
</feature>
<evidence type="ECO:0000313" key="2">
    <source>
        <dbReference type="EMBL" id="GMH89691.1"/>
    </source>
</evidence>
<dbReference type="OrthoDB" id="10481560at2759"/>
<evidence type="ECO:0000256" key="1">
    <source>
        <dbReference type="SAM" id="MobiDB-lite"/>
    </source>
</evidence>
<evidence type="ECO:0000313" key="3">
    <source>
        <dbReference type="Proteomes" id="UP001165085"/>
    </source>
</evidence>